<dbReference type="EMBL" id="JAAXPM010000001">
    <property type="protein sequence ID" value="NKY66187.1"/>
    <property type="molecule type" value="Genomic_DNA"/>
</dbReference>
<dbReference type="GO" id="GO:0006520">
    <property type="term" value="P:amino acid metabolic process"/>
    <property type="evidence" value="ECO:0007669"/>
    <property type="project" value="InterPro"/>
</dbReference>
<dbReference type="FunFam" id="3.40.50.1370:FF:000011">
    <property type="entry name" value="Aspartate carbamoyltransferase"/>
    <property type="match status" value="1"/>
</dbReference>
<dbReference type="HAMAP" id="MF_00001">
    <property type="entry name" value="Asp_carb_tr"/>
    <property type="match status" value="1"/>
</dbReference>
<feature type="binding site" evidence="7">
    <location>
        <position position="99"/>
    </location>
    <ligand>
        <name>carbamoyl phosphate</name>
        <dbReference type="ChEBI" id="CHEBI:58228"/>
    </ligand>
</feature>
<dbReference type="InterPro" id="IPR002082">
    <property type="entry name" value="Asp_carbamoyltransf"/>
</dbReference>
<evidence type="ECO:0000256" key="4">
    <source>
        <dbReference type="ARBA" id="ARBA00022975"/>
    </source>
</evidence>
<dbReference type="Pfam" id="PF02729">
    <property type="entry name" value="OTCace_N"/>
    <property type="match status" value="1"/>
</dbReference>
<dbReference type="Proteomes" id="UP000182448">
    <property type="component" value="Unassembled WGS sequence"/>
</dbReference>
<dbReference type="InterPro" id="IPR036901">
    <property type="entry name" value="Asp/Orn_carbamoylTrfase_sf"/>
</dbReference>
<organism evidence="10 13">
    <name type="scientific">Weissella hellenica</name>
    <dbReference type="NCBI Taxonomy" id="46256"/>
    <lineage>
        <taxon>Bacteria</taxon>
        <taxon>Bacillati</taxon>
        <taxon>Bacillota</taxon>
        <taxon>Bacilli</taxon>
        <taxon>Lactobacillales</taxon>
        <taxon>Lactobacillaceae</taxon>
        <taxon>Weissella</taxon>
    </lineage>
</organism>
<comment type="similarity">
    <text evidence="2 7">Belongs to the aspartate/ornithine carbamoyltransferase superfamily. ATCase family.</text>
</comment>
<dbReference type="PRINTS" id="PR00100">
    <property type="entry name" value="AOTCASE"/>
</dbReference>
<feature type="binding site" evidence="7">
    <location>
        <position position="50"/>
    </location>
    <ligand>
        <name>carbamoyl phosphate</name>
        <dbReference type="ChEBI" id="CHEBI:58228"/>
    </ligand>
</feature>
<dbReference type="Pfam" id="PF00185">
    <property type="entry name" value="OTCace"/>
    <property type="match status" value="1"/>
</dbReference>
<dbReference type="SUPFAM" id="SSF53671">
    <property type="entry name" value="Aspartate/ornithine carbamoyltransferase"/>
    <property type="match status" value="1"/>
</dbReference>
<comment type="function">
    <text evidence="5 7">Catalyzes the condensation of carbamoyl phosphate and aspartate to form carbamoyl aspartate and inorganic phosphate, the committed step in the de novo pyrimidine nucleotide biosynthesis pathway.</text>
</comment>
<evidence type="ECO:0000313" key="10">
    <source>
        <dbReference type="EMBL" id="NKY66187.1"/>
    </source>
</evidence>
<feature type="binding site" evidence="7">
    <location>
        <position position="133"/>
    </location>
    <ligand>
        <name>carbamoyl phosphate</name>
        <dbReference type="ChEBI" id="CHEBI:58228"/>
    </ligand>
</feature>
<dbReference type="EMBL" id="FMAW01000002">
    <property type="protein sequence ID" value="SCB78186.1"/>
    <property type="molecule type" value="Genomic_DNA"/>
</dbReference>
<dbReference type="OrthoDB" id="9774690at2"/>
<feature type="binding site" evidence="7">
    <location>
        <position position="130"/>
    </location>
    <ligand>
        <name>carbamoyl phosphate</name>
        <dbReference type="ChEBI" id="CHEBI:58228"/>
    </ligand>
</feature>
<comment type="catalytic activity">
    <reaction evidence="6 7">
        <text>carbamoyl phosphate + L-aspartate = N-carbamoyl-L-aspartate + phosphate + H(+)</text>
        <dbReference type="Rhea" id="RHEA:20013"/>
        <dbReference type="ChEBI" id="CHEBI:15378"/>
        <dbReference type="ChEBI" id="CHEBI:29991"/>
        <dbReference type="ChEBI" id="CHEBI:32814"/>
        <dbReference type="ChEBI" id="CHEBI:43474"/>
        <dbReference type="ChEBI" id="CHEBI:58228"/>
        <dbReference type="EC" id="2.1.3.2"/>
    </reaction>
</comment>
<feature type="binding site" evidence="7">
    <location>
        <position position="77"/>
    </location>
    <ligand>
        <name>L-aspartate</name>
        <dbReference type="ChEBI" id="CHEBI:29991"/>
    </ligand>
</feature>
<dbReference type="GO" id="GO:0016597">
    <property type="term" value="F:amino acid binding"/>
    <property type="evidence" value="ECO:0007669"/>
    <property type="project" value="InterPro"/>
</dbReference>
<sequence length="307" mass="34733">MRNFVNLNDLTIQEIMQLIKTSLAYKNEQLDLPTESKNVANLFFENSTRTASSFQMAESKLGWQPIQVNPQTSSTQKGESLSDTLKTLGAIGVDVVVLRHSINDWYEPLIAENSALMPQLVNAGDGNGQHPSQSLLDLMTIYEQFGYFSDLNIRIVGDLAHSRVARSNAEILKRLGAKVSFSGPKQWYPADFDQYGTYQEMDQGLENLDVLMLLRVQHERLAQQDNDDFLETTYHQQFGLTDNRYEQLKDKAIIMHPAPVNRGIEIANELVEADKSRIFTQMANGVYARIAILTSLMEEKVNDININ</sequence>
<dbReference type="GO" id="GO:0006207">
    <property type="term" value="P:'de novo' pyrimidine nucleobase biosynthetic process"/>
    <property type="evidence" value="ECO:0007669"/>
    <property type="project" value="InterPro"/>
</dbReference>
<dbReference type="EC" id="2.1.3.2" evidence="7"/>
<name>A0A4Y4G2B8_WEIHE</name>
<keyword evidence="12" id="KW-1185">Reference proteome</keyword>
<proteinExistence type="inferred from homology"/>
<evidence type="ECO:0000256" key="7">
    <source>
        <dbReference type="HAMAP-Rule" id="MF_00001"/>
    </source>
</evidence>
<dbReference type="InterPro" id="IPR006132">
    <property type="entry name" value="Asp/Orn_carbamoyltranf_P-bd"/>
</dbReference>
<evidence type="ECO:0000259" key="8">
    <source>
        <dbReference type="Pfam" id="PF00185"/>
    </source>
</evidence>
<evidence type="ECO:0000256" key="3">
    <source>
        <dbReference type="ARBA" id="ARBA00022679"/>
    </source>
</evidence>
<dbReference type="InterPro" id="IPR006131">
    <property type="entry name" value="Asp_carbamoyltransf_Asp/Orn-bd"/>
</dbReference>
<feature type="binding site" evidence="7">
    <location>
        <position position="49"/>
    </location>
    <ligand>
        <name>carbamoyl phosphate</name>
        <dbReference type="ChEBI" id="CHEBI:58228"/>
    </ligand>
</feature>
<dbReference type="InterPro" id="IPR006130">
    <property type="entry name" value="Asp/Orn_carbamoylTrfase"/>
</dbReference>
<dbReference type="RefSeq" id="WP_074426810.1">
    <property type="nucleotide sequence ID" value="NZ_BJEG01000001.1"/>
</dbReference>
<dbReference type="GO" id="GO:0005829">
    <property type="term" value="C:cytosol"/>
    <property type="evidence" value="ECO:0007669"/>
    <property type="project" value="TreeGrafter"/>
</dbReference>
<keyword evidence="4 7" id="KW-0665">Pyrimidine biosynthesis</keyword>
<dbReference type="GO" id="GO:0004070">
    <property type="term" value="F:aspartate carbamoyltransferase activity"/>
    <property type="evidence" value="ECO:0007669"/>
    <property type="project" value="UniProtKB-UniRule"/>
</dbReference>
<feature type="binding site" evidence="7">
    <location>
        <position position="215"/>
    </location>
    <ligand>
        <name>L-aspartate</name>
        <dbReference type="ChEBI" id="CHEBI:29991"/>
    </ligand>
</feature>
<feature type="domain" description="Aspartate/ornithine carbamoyltransferase Asp/Orn-binding" evidence="8">
    <location>
        <begin position="150"/>
        <end position="295"/>
    </location>
</feature>
<accession>A0A4Y4G2B8</accession>
<dbReference type="NCBIfam" id="TIGR00670">
    <property type="entry name" value="asp_carb_tr"/>
    <property type="match status" value="1"/>
</dbReference>
<comment type="pathway">
    <text evidence="1 7">Pyrimidine metabolism; UMP biosynthesis via de novo pathway; (S)-dihydroorotate from bicarbonate: step 2/3.</text>
</comment>
<reference evidence="11 12" key="1">
    <citation type="submission" date="2016-08" db="EMBL/GenBank/DDBJ databases">
        <authorList>
            <person name="Varghese N."/>
            <person name="Submissions Spin"/>
        </authorList>
    </citation>
    <scope>NUCLEOTIDE SEQUENCE [LARGE SCALE GENOMIC DNA]</scope>
    <source>
        <strain evidence="11 12">R-53116</strain>
    </source>
</reference>
<dbReference type="PANTHER" id="PTHR45753">
    <property type="entry name" value="ORNITHINE CARBAMOYLTRANSFERASE, MITOCHONDRIAL"/>
    <property type="match status" value="1"/>
</dbReference>
<comment type="subunit">
    <text evidence="7">Heterododecamer (2C3:3R2) of six catalytic PyrB chains organized as two trimers (C3), and six regulatory PyrI chains organized as three dimers (R2).</text>
</comment>
<keyword evidence="3 7" id="KW-0808">Transferase</keyword>
<reference evidence="10 13" key="2">
    <citation type="submission" date="2020-04" db="EMBL/GenBank/DDBJ databases">
        <title>MicrobeNet Type strains.</title>
        <authorList>
            <person name="Nicholson A.C."/>
        </authorList>
    </citation>
    <scope>NUCLEOTIDE SEQUENCE [LARGE SCALE GENOMIC DNA]</scope>
    <source>
        <strain evidence="10 13">CCUG 33494</strain>
    </source>
</reference>
<feature type="domain" description="Aspartate/ornithine carbamoyltransferase carbamoyl-P binding" evidence="9">
    <location>
        <begin position="2"/>
        <end position="143"/>
    </location>
</feature>
<dbReference type="UniPathway" id="UPA00070">
    <property type="reaction ID" value="UER00116"/>
</dbReference>
<evidence type="ECO:0000256" key="5">
    <source>
        <dbReference type="ARBA" id="ARBA00043884"/>
    </source>
</evidence>
<evidence type="ECO:0000313" key="13">
    <source>
        <dbReference type="Proteomes" id="UP000585749"/>
    </source>
</evidence>
<dbReference type="Gene3D" id="3.40.50.1370">
    <property type="entry name" value="Aspartate/ornithine carbamoyltransferase"/>
    <property type="match status" value="2"/>
</dbReference>
<comment type="caution">
    <text evidence="10">The sequence shown here is derived from an EMBL/GenBank/DDBJ whole genome shotgun (WGS) entry which is preliminary data.</text>
</comment>
<dbReference type="Proteomes" id="UP000585749">
    <property type="component" value="Unassembled WGS sequence"/>
</dbReference>
<feature type="binding site" evidence="7">
    <location>
        <position position="258"/>
    </location>
    <ligand>
        <name>carbamoyl phosphate</name>
        <dbReference type="ChEBI" id="CHEBI:58228"/>
    </ligand>
</feature>
<feature type="binding site" evidence="7">
    <location>
        <position position="259"/>
    </location>
    <ligand>
        <name>carbamoyl phosphate</name>
        <dbReference type="ChEBI" id="CHEBI:58228"/>
    </ligand>
</feature>
<dbReference type="PANTHER" id="PTHR45753:SF6">
    <property type="entry name" value="ASPARTATE CARBAMOYLTRANSFERASE"/>
    <property type="match status" value="1"/>
</dbReference>
<dbReference type="AlphaFoldDB" id="A0A4Y4G2B8"/>
<evidence type="ECO:0000256" key="6">
    <source>
        <dbReference type="ARBA" id="ARBA00048859"/>
    </source>
</evidence>
<evidence type="ECO:0000259" key="9">
    <source>
        <dbReference type="Pfam" id="PF02729"/>
    </source>
</evidence>
<dbReference type="NCBIfam" id="NF002032">
    <property type="entry name" value="PRK00856.1"/>
    <property type="match status" value="1"/>
</dbReference>
<evidence type="ECO:0000256" key="1">
    <source>
        <dbReference type="ARBA" id="ARBA00004852"/>
    </source>
</evidence>
<protein>
    <recommendedName>
        <fullName evidence="7">Aspartate carbamoyltransferase</fullName>
        <ecNumber evidence="7">2.1.3.2</ecNumber>
    </recommendedName>
    <alternativeName>
        <fullName evidence="7">Aspartate transcarbamylase</fullName>
        <shortName evidence="7">ATCase</shortName>
    </alternativeName>
</protein>
<evidence type="ECO:0000313" key="11">
    <source>
        <dbReference type="EMBL" id="SCB78186.1"/>
    </source>
</evidence>
<evidence type="ECO:0000256" key="2">
    <source>
        <dbReference type="ARBA" id="ARBA00008896"/>
    </source>
</evidence>
<evidence type="ECO:0000313" key="12">
    <source>
        <dbReference type="Proteomes" id="UP000182448"/>
    </source>
</evidence>
<dbReference type="GO" id="GO:0044205">
    <property type="term" value="P:'de novo' UMP biosynthetic process"/>
    <property type="evidence" value="ECO:0007669"/>
    <property type="project" value="UniProtKB-UniRule"/>
</dbReference>
<dbReference type="PROSITE" id="PS00097">
    <property type="entry name" value="CARBAMOYLTRANSFERASE"/>
    <property type="match status" value="1"/>
</dbReference>
<feature type="binding site" evidence="7">
    <location>
        <position position="163"/>
    </location>
    <ligand>
        <name>L-aspartate</name>
        <dbReference type="ChEBI" id="CHEBI:29991"/>
    </ligand>
</feature>
<gene>
    <name evidence="7" type="primary">pyrB</name>
    <name evidence="11" type="ORF">GA0061075_102106</name>
    <name evidence="10" type="ORF">HF960_00460</name>
</gene>
<dbReference type="PRINTS" id="PR00101">
    <property type="entry name" value="ATCASE"/>
</dbReference>